<dbReference type="Proteomes" id="UP000580474">
    <property type="component" value="Unassembled WGS sequence"/>
</dbReference>
<dbReference type="AlphaFoldDB" id="A0A840NQ05"/>
<name>A0A840NQ05_9PSEU</name>
<dbReference type="EMBL" id="JACHIV010000001">
    <property type="protein sequence ID" value="MBB5071212.1"/>
    <property type="molecule type" value="Genomic_DNA"/>
</dbReference>
<sequence>MPEIRVALEAPDMAPERLDHATHLMQFNLKKVGGLAVHRVREAPPPDSLGTGALIAELLVVGSVGVGTASTLSSVLTSWLEFHSHRAITLRAGDVHLRADADTDGEEIESVLLRMTDASGA</sequence>
<keyword evidence="2" id="KW-1185">Reference proteome</keyword>
<gene>
    <name evidence="1" type="ORF">BJ969_004300</name>
</gene>
<accession>A0A840NQ05</accession>
<dbReference type="RefSeq" id="WP_184481374.1">
    <property type="nucleotide sequence ID" value="NZ_JACHIV010000001.1"/>
</dbReference>
<protein>
    <submittedName>
        <fullName evidence="1">Uncharacterized protein</fullName>
    </submittedName>
</protein>
<comment type="caution">
    <text evidence="1">The sequence shown here is derived from an EMBL/GenBank/DDBJ whole genome shotgun (WGS) entry which is preliminary data.</text>
</comment>
<organism evidence="1 2">
    <name type="scientific">Saccharopolyspora gloriosae</name>
    <dbReference type="NCBI Taxonomy" id="455344"/>
    <lineage>
        <taxon>Bacteria</taxon>
        <taxon>Bacillati</taxon>
        <taxon>Actinomycetota</taxon>
        <taxon>Actinomycetes</taxon>
        <taxon>Pseudonocardiales</taxon>
        <taxon>Pseudonocardiaceae</taxon>
        <taxon>Saccharopolyspora</taxon>
    </lineage>
</organism>
<evidence type="ECO:0000313" key="2">
    <source>
        <dbReference type="Proteomes" id="UP000580474"/>
    </source>
</evidence>
<evidence type="ECO:0000313" key="1">
    <source>
        <dbReference type="EMBL" id="MBB5071212.1"/>
    </source>
</evidence>
<reference evidence="1 2" key="1">
    <citation type="submission" date="2020-08" db="EMBL/GenBank/DDBJ databases">
        <title>Sequencing the genomes of 1000 actinobacteria strains.</title>
        <authorList>
            <person name="Klenk H.-P."/>
        </authorList>
    </citation>
    <scope>NUCLEOTIDE SEQUENCE [LARGE SCALE GENOMIC DNA]</scope>
    <source>
        <strain evidence="1 2">DSM 45582</strain>
    </source>
</reference>
<proteinExistence type="predicted"/>